<reference evidence="3 4" key="1">
    <citation type="submission" date="2017-09" db="EMBL/GenBank/DDBJ databases">
        <title>Depth-based differentiation of microbial function through sediment-hosted aquifers and enrichment of novel symbionts in the deep terrestrial subsurface.</title>
        <authorList>
            <person name="Probst A.J."/>
            <person name="Ladd B."/>
            <person name="Jarett J.K."/>
            <person name="Geller-Mcgrath D.E."/>
            <person name="Sieber C.M."/>
            <person name="Emerson J.B."/>
            <person name="Anantharaman K."/>
            <person name="Thomas B.C."/>
            <person name="Malmstrom R."/>
            <person name="Stieglmeier M."/>
            <person name="Klingl A."/>
            <person name="Woyke T."/>
            <person name="Ryan C.M."/>
            <person name="Banfield J.F."/>
        </authorList>
    </citation>
    <scope>NUCLEOTIDE SEQUENCE [LARGE SCALE GENOMIC DNA]</scope>
    <source>
        <strain evidence="3">CG18_big_fil_WC_8_21_14_2_50_39_7</strain>
    </source>
</reference>
<dbReference type="SMART" id="SM01193">
    <property type="entry name" value="Enolase_N"/>
    <property type="match status" value="1"/>
</dbReference>
<evidence type="ECO:0000313" key="3">
    <source>
        <dbReference type="EMBL" id="PIP92047.1"/>
    </source>
</evidence>
<dbReference type="GO" id="GO:0006096">
    <property type="term" value="P:glycolytic process"/>
    <property type="evidence" value="ECO:0007669"/>
    <property type="project" value="InterPro"/>
</dbReference>
<keyword evidence="3" id="KW-0456">Lyase</keyword>
<evidence type="ECO:0000313" key="4">
    <source>
        <dbReference type="Proteomes" id="UP000229241"/>
    </source>
</evidence>
<evidence type="ECO:0000256" key="1">
    <source>
        <dbReference type="ARBA" id="ARBA00022842"/>
    </source>
</evidence>
<dbReference type="InterPro" id="IPR020811">
    <property type="entry name" value="Enolase_N"/>
</dbReference>
<feature type="domain" description="Enolase N-terminal" evidence="2">
    <location>
        <begin position="1"/>
        <end position="107"/>
    </location>
</feature>
<feature type="non-terminal residue" evidence="3">
    <location>
        <position position="110"/>
    </location>
</feature>
<dbReference type="InterPro" id="IPR000941">
    <property type="entry name" value="Enolase"/>
</dbReference>
<dbReference type="EMBL" id="PCTX01000064">
    <property type="protein sequence ID" value="PIP92047.1"/>
    <property type="molecule type" value="Genomic_DNA"/>
</dbReference>
<gene>
    <name evidence="3" type="primary">eno</name>
    <name evidence="3" type="ORF">COW77_02140</name>
</gene>
<dbReference type="PANTHER" id="PTHR11902">
    <property type="entry name" value="ENOLASE"/>
    <property type="match status" value="1"/>
</dbReference>
<dbReference type="Gene3D" id="3.30.390.10">
    <property type="entry name" value="Enolase-like, N-terminal domain"/>
    <property type="match status" value="1"/>
</dbReference>
<accession>A0A2H0ECE5</accession>
<dbReference type="InterPro" id="IPR029017">
    <property type="entry name" value="Enolase-like_N"/>
</dbReference>
<dbReference type="GO" id="GO:0004634">
    <property type="term" value="F:phosphopyruvate hydratase activity"/>
    <property type="evidence" value="ECO:0007669"/>
    <property type="project" value="UniProtKB-EC"/>
</dbReference>
<dbReference type="Pfam" id="PF03952">
    <property type="entry name" value="Enolase_N"/>
    <property type="match status" value="1"/>
</dbReference>
<feature type="non-terminal residue" evidence="3">
    <location>
        <position position="1"/>
    </location>
</feature>
<name>A0A2H0ECE5_9BACT</name>
<dbReference type="AlphaFoldDB" id="A0A2H0ECE5"/>
<dbReference type="GO" id="GO:0000015">
    <property type="term" value="C:phosphopyruvate hydratase complex"/>
    <property type="evidence" value="ECO:0007669"/>
    <property type="project" value="InterPro"/>
</dbReference>
<sequence>SRGQDTLEAELKSGDFSAIASVPAGKSTGAHEAFVLEPKKALEKFESIKPQILSREFESQKDFDYFLISLDATQNKQNLGANLILVLSLAWARLKAKSENKELFEYIRNN</sequence>
<proteinExistence type="predicted"/>
<evidence type="ECO:0000259" key="2">
    <source>
        <dbReference type="SMART" id="SM01193"/>
    </source>
</evidence>
<comment type="caution">
    <text evidence="3">The sequence shown here is derived from an EMBL/GenBank/DDBJ whole genome shotgun (WGS) entry which is preliminary data.</text>
</comment>
<protein>
    <submittedName>
        <fullName evidence="3">Phosphopyruvate hydratase</fullName>
        <ecNumber evidence="3">4.2.1.11</ecNumber>
    </submittedName>
</protein>
<dbReference type="EC" id="4.2.1.11" evidence="3"/>
<dbReference type="GO" id="GO:0000287">
    <property type="term" value="F:magnesium ion binding"/>
    <property type="evidence" value="ECO:0007669"/>
    <property type="project" value="InterPro"/>
</dbReference>
<dbReference type="PRINTS" id="PR00148">
    <property type="entry name" value="ENOLASE"/>
</dbReference>
<keyword evidence="1" id="KW-0460">Magnesium</keyword>
<dbReference type="PANTHER" id="PTHR11902:SF1">
    <property type="entry name" value="ENOLASE"/>
    <property type="match status" value="1"/>
</dbReference>
<organism evidence="3 4">
    <name type="scientific">Candidatus Wolfebacteria bacterium CG18_big_fil_WC_8_21_14_2_50_39_7</name>
    <dbReference type="NCBI Taxonomy" id="1975071"/>
    <lineage>
        <taxon>Bacteria</taxon>
        <taxon>Candidatus Wolfeibacteriota</taxon>
    </lineage>
</organism>
<dbReference type="Proteomes" id="UP000229241">
    <property type="component" value="Unassembled WGS sequence"/>
</dbReference>
<dbReference type="SUPFAM" id="SSF54826">
    <property type="entry name" value="Enolase N-terminal domain-like"/>
    <property type="match status" value="1"/>
</dbReference>
<keyword evidence="3" id="KW-0670">Pyruvate</keyword>